<feature type="region of interest" description="Disordered" evidence="1">
    <location>
        <begin position="1"/>
        <end position="54"/>
    </location>
</feature>
<dbReference type="EMBL" id="LRQV01000186">
    <property type="protein sequence ID" value="KXK58490.1"/>
    <property type="molecule type" value="Genomic_DNA"/>
</dbReference>
<dbReference type="AlphaFoldDB" id="A0A136PJ99"/>
<evidence type="ECO:0000313" key="3">
    <source>
        <dbReference type="Proteomes" id="UP000070620"/>
    </source>
</evidence>
<name>A0A136PJ99_9ACTN</name>
<dbReference type="Proteomes" id="UP000070620">
    <property type="component" value="Unassembled WGS sequence"/>
</dbReference>
<protein>
    <submittedName>
        <fullName evidence="2">Uncharacterized protein</fullName>
    </submittedName>
</protein>
<proteinExistence type="predicted"/>
<reference evidence="2 3" key="1">
    <citation type="submission" date="2016-01" db="EMBL/GenBank/DDBJ databases">
        <title>Whole genome sequence and analysis of Micromonospora rosaria DSM 803, which can produce antibacterial substance rosamicin.</title>
        <authorList>
            <person name="Yang H."/>
            <person name="He X."/>
            <person name="Zhu D."/>
        </authorList>
    </citation>
    <scope>NUCLEOTIDE SEQUENCE [LARGE SCALE GENOMIC DNA]</scope>
    <source>
        <strain evidence="2 3">DSM 803</strain>
    </source>
</reference>
<feature type="compositionally biased region" description="Polar residues" evidence="1">
    <location>
        <begin position="37"/>
        <end position="47"/>
    </location>
</feature>
<feature type="region of interest" description="Disordered" evidence="1">
    <location>
        <begin position="68"/>
        <end position="114"/>
    </location>
</feature>
<keyword evidence="3" id="KW-1185">Reference proteome</keyword>
<comment type="caution">
    <text evidence="2">The sequence shown here is derived from an EMBL/GenBank/DDBJ whole genome shotgun (WGS) entry which is preliminary data.</text>
</comment>
<feature type="compositionally biased region" description="Low complexity" evidence="1">
    <location>
        <begin position="72"/>
        <end position="89"/>
    </location>
</feature>
<evidence type="ECO:0000313" key="2">
    <source>
        <dbReference type="EMBL" id="KXK58490.1"/>
    </source>
</evidence>
<sequence length="114" mass="11696">MDRGTGGHGQVGLPGQVPGAAQRCGDGWRTDPHPPRSTFSTARTVASRSPGPVPRSAAVELISRCPPRYERPIPASARPAARTAAVRSAGQEVSTGTSEGVKRTRTVPEAAGSG</sequence>
<organism evidence="2 3">
    <name type="scientific">Micromonospora rosaria</name>
    <dbReference type="NCBI Taxonomy" id="47874"/>
    <lineage>
        <taxon>Bacteria</taxon>
        <taxon>Bacillati</taxon>
        <taxon>Actinomycetota</taxon>
        <taxon>Actinomycetes</taxon>
        <taxon>Micromonosporales</taxon>
        <taxon>Micromonosporaceae</taxon>
        <taxon>Micromonospora</taxon>
    </lineage>
</organism>
<feature type="compositionally biased region" description="Gly residues" evidence="1">
    <location>
        <begin position="1"/>
        <end position="12"/>
    </location>
</feature>
<evidence type="ECO:0000256" key="1">
    <source>
        <dbReference type="SAM" id="MobiDB-lite"/>
    </source>
</evidence>
<gene>
    <name evidence="2" type="ORF">AWW66_29480</name>
</gene>
<accession>A0A136PJ99</accession>